<dbReference type="InParanoid" id="A0A165MWH2"/>
<feature type="compositionally biased region" description="Acidic residues" evidence="1">
    <location>
        <begin position="392"/>
        <end position="409"/>
    </location>
</feature>
<evidence type="ECO:0000256" key="1">
    <source>
        <dbReference type="SAM" id="MobiDB-lite"/>
    </source>
</evidence>
<organism evidence="3 4">
    <name type="scientific">Exidia glandulosa HHB12029</name>
    <dbReference type="NCBI Taxonomy" id="1314781"/>
    <lineage>
        <taxon>Eukaryota</taxon>
        <taxon>Fungi</taxon>
        <taxon>Dikarya</taxon>
        <taxon>Basidiomycota</taxon>
        <taxon>Agaricomycotina</taxon>
        <taxon>Agaricomycetes</taxon>
        <taxon>Auriculariales</taxon>
        <taxon>Exidiaceae</taxon>
        <taxon>Exidia</taxon>
    </lineage>
</organism>
<dbReference type="EMBL" id="KV425906">
    <property type="protein sequence ID" value="KZV99860.1"/>
    <property type="molecule type" value="Genomic_DNA"/>
</dbReference>
<evidence type="ECO:0000313" key="4">
    <source>
        <dbReference type="Proteomes" id="UP000077266"/>
    </source>
</evidence>
<accession>A0A165MWH2</accession>
<protein>
    <recommendedName>
        <fullName evidence="5">Enterotoxin</fullName>
    </recommendedName>
</protein>
<feature type="region of interest" description="Disordered" evidence="1">
    <location>
        <begin position="528"/>
        <end position="581"/>
    </location>
</feature>
<feature type="signal peptide" evidence="2">
    <location>
        <begin position="1"/>
        <end position="16"/>
    </location>
</feature>
<dbReference type="OrthoDB" id="10666512at2759"/>
<reference evidence="3 4" key="1">
    <citation type="journal article" date="2016" name="Mol. Biol. Evol.">
        <title>Comparative Genomics of Early-Diverging Mushroom-Forming Fungi Provides Insights into the Origins of Lignocellulose Decay Capabilities.</title>
        <authorList>
            <person name="Nagy L.G."/>
            <person name="Riley R."/>
            <person name="Tritt A."/>
            <person name="Adam C."/>
            <person name="Daum C."/>
            <person name="Floudas D."/>
            <person name="Sun H."/>
            <person name="Yadav J.S."/>
            <person name="Pangilinan J."/>
            <person name="Larsson K.H."/>
            <person name="Matsuura K."/>
            <person name="Barry K."/>
            <person name="Labutti K."/>
            <person name="Kuo R."/>
            <person name="Ohm R.A."/>
            <person name="Bhattacharya S.S."/>
            <person name="Shirouzu T."/>
            <person name="Yoshinaga Y."/>
            <person name="Martin F.M."/>
            <person name="Grigoriev I.V."/>
            <person name="Hibbett D.S."/>
        </authorList>
    </citation>
    <scope>NUCLEOTIDE SEQUENCE [LARGE SCALE GENOMIC DNA]</scope>
    <source>
        <strain evidence="3 4">HHB12029</strain>
    </source>
</reference>
<dbReference type="AlphaFoldDB" id="A0A165MWH2"/>
<keyword evidence="2" id="KW-0732">Signal</keyword>
<feature type="compositionally biased region" description="Low complexity" evidence="1">
    <location>
        <begin position="533"/>
        <end position="553"/>
    </location>
</feature>
<gene>
    <name evidence="3" type="ORF">EXIGLDRAFT_762323</name>
</gene>
<feature type="chain" id="PRO_5007862841" description="Enterotoxin" evidence="2">
    <location>
        <begin position="17"/>
        <end position="852"/>
    </location>
</feature>
<feature type="region of interest" description="Disordered" evidence="1">
    <location>
        <begin position="84"/>
        <end position="104"/>
    </location>
</feature>
<feature type="region of interest" description="Disordered" evidence="1">
    <location>
        <begin position="20"/>
        <end position="45"/>
    </location>
</feature>
<proteinExistence type="predicted"/>
<dbReference type="Proteomes" id="UP000077266">
    <property type="component" value="Unassembled WGS sequence"/>
</dbReference>
<evidence type="ECO:0000313" key="3">
    <source>
        <dbReference type="EMBL" id="KZV99860.1"/>
    </source>
</evidence>
<evidence type="ECO:0008006" key="5">
    <source>
        <dbReference type="Google" id="ProtNLM"/>
    </source>
</evidence>
<keyword evidence="4" id="KW-1185">Reference proteome</keyword>
<sequence>MKILSLFLLLLPLAAAIDGSNQNGDDNPPPNADRTPLDETTAADPDIPHQTAWELGHNECTAWPHIGRFFVRRWSSATTSWIAPNSASQSLPPPPTVEHGPEGCGCSGGWNGRFETDVYGPTEREHMWTWMSDWADHPDRPSHPYRAWIPDVWAGGGPCPRLTRWHNLWQGFPGETIINGNFGYRFAGAVEKEMRRADEVDAQLVALIWPDGATPPELALFDDEVFNGVPTYQDLRAAWGRWVQRSLDRRGRIVYELFWGEQRDWIMDQLPDVWVELRRLDYWGRTALGAWYHNTRESADLIRRHISYGVPVVYRWIPEFDDDDNLRDLAPRSAPSADLETLPVTPPNRRVIPLPPRGRDTPYTHRHTRRAYWDEEQMRSTNASPVARDLPSVDEDSSALDQDVDAEREDDAVSLGLSSGDRFEAQYVQRNATPTYDVVPPVADAVVVDSGMTEQFNVFVRARRDVIIEAISAEEAAVRYQLRPESFHPISMREARSRYGMRPVQFTAPQVANVGASGSSLAVENAIPARTVSSSPRSGSSSRGRSSSSSRGGPTREPVLLTRMRHRRSPSRAGSSRLGVSLSDRLSAPGAIADDSSDSQAVFQPERSFANTPAGVHEPNNGHADWTFVLVDTGPATDRFRALLESGDMATHESRVRYALEHHLPYATAFLHVPYRGQLRTYDSHQVPEDWFIREGMTPTEMYEAWRLGVFRILRRGHARAALARGGLIARIAEMGGVTVNEALNGPSEDARSNGSPYTYRTLGGRDLVDDWLSEDEVSILLGRVGRGGSSSLWPSPRIVYRGNDDEAWEDQLEAWFTHRWLTLNTAAAEDFVRSHKSWRGVMNLLNGKRNP</sequence>
<feature type="region of interest" description="Disordered" evidence="1">
    <location>
        <begin position="337"/>
        <end position="409"/>
    </location>
</feature>
<evidence type="ECO:0000256" key="2">
    <source>
        <dbReference type="SAM" id="SignalP"/>
    </source>
</evidence>
<name>A0A165MWH2_EXIGL</name>